<dbReference type="Gramene" id="MELO3C015397.2.1">
    <property type="protein sequence ID" value="MELO3C015397.2.1"/>
    <property type="gene ID" value="MELO3C015397.2"/>
</dbReference>
<protein>
    <submittedName>
        <fullName evidence="2">Uncharacterized protein</fullName>
    </submittedName>
</protein>
<evidence type="ECO:0000313" key="2">
    <source>
        <dbReference type="EnsemblPlants" id="MELO3C015397.2.1"/>
    </source>
</evidence>
<dbReference type="AlphaFoldDB" id="A0A9I9DAB3"/>
<accession>A0A9I9DAB3</accession>
<organism evidence="2">
    <name type="scientific">Cucumis melo</name>
    <name type="common">Muskmelon</name>
    <dbReference type="NCBI Taxonomy" id="3656"/>
    <lineage>
        <taxon>Eukaryota</taxon>
        <taxon>Viridiplantae</taxon>
        <taxon>Streptophyta</taxon>
        <taxon>Embryophyta</taxon>
        <taxon>Tracheophyta</taxon>
        <taxon>Spermatophyta</taxon>
        <taxon>Magnoliopsida</taxon>
        <taxon>eudicotyledons</taxon>
        <taxon>Gunneridae</taxon>
        <taxon>Pentapetalae</taxon>
        <taxon>rosids</taxon>
        <taxon>fabids</taxon>
        <taxon>Cucurbitales</taxon>
        <taxon>Cucurbitaceae</taxon>
        <taxon>Benincaseae</taxon>
        <taxon>Cucumis</taxon>
    </lineage>
</organism>
<sequence length="75" mass="8372">MARNLEEMSSSGSGHPPRTQTLGEDNKTPNSTIAVIHQRDAFDTHKAKIHIIVRITKLQRTSKMVGTRKTGVDFK</sequence>
<evidence type="ECO:0000256" key="1">
    <source>
        <dbReference type="SAM" id="MobiDB-lite"/>
    </source>
</evidence>
<feature type="region of interest" description="Disordered" evidence="1">
    <location>
        <begin position="1"/>
        <end position="30"/>
    </location>
</feature>
<reference evidence="2" key="1">
    <citation type="submission" date="2023-03" db="UniProtKB">
        <authorList>
            <consortium name="EnsemblPlants"/>
        </authorList>
    </citation>
    <scope>IDENTIFICATION</scope>
</reference>
<feature type="compositionally biased region" description="Polar residues" evidence="1">
    <location>
        <begin position="7"/>
        <end position="30"/>
    </location>
</feature>
<dbReference type="EnsemblPlants" id="MELO3C015397.2.1">
    <property type="protein sequence ID" value="MELO3C015397.2.1"/>
    <property type="gene ID" value="MELO3C015397.2"/>
</dbReference>
<proteinExistence type="predicted"/>
<name>A0A9I9DAB3_CUCME</name>